<gene>
    <name evidence="2" type="ORF">OXX778_LOCUS22449</name>
</gene>
<keyword evidence="3" id="KW-1185">Reference proteome</keyword>
<organism evidence="2 3">
    <name type="scientific">Brachionus calyciflorus</name>
    <dbReference type="NCBI Taxonomy" id="104777"/>
    <lineage>
        <taxon>Eukaryota</taxon>
        <taxon>Metazoa</taxon>
        <taxon>Spiralia</taxon>
        <taxon>Gnathifera</taxon>
        <taxon>Rotifera</taxon>
        <taxon>Eurotatoria</taxon>
        <taxon>Monogononta</taxon>
        <taxon>Pseudotrocha</taxon>
        <taxon>Ploima</taxon>
        <taxon>Brachionidae</taxon>
        <taxon>Brachionus</taxon>
    </lineage>
</organism>
<evidence type="ECO:0000313" key="2">
    <source>
        <dbReference type="EMBL" id="CAF1130461.1"/>
    </source>
</evidence>
<proteinExistence type="predicted"/>
<dbReference type="EMBL" id="CAJNOC010009558">
    <property type="protein sequence ID" value="CAF1130461.1"/>
    <property type="molecule type" value="Genomic_DNA"/>
</dbReference>
<feature type="region of interest" description="Disordered" evidence="1">
    <location>
        <begin position="20"/>
        <end position="39"/>
    </location>
</feature>
<reference evidence="2" key="1">
    <citation type="submission" date="2021-02" db="EMBL/GenBank/DDBJ databases">
        <authorList>
            <person name="Nowell W R."/>
        </authorList>
    </citation>
    <scope>NUCLEOTIDE SEQUENCE</scope>
    <source>
        <strain evidence="2">Ploen Becks lab</strain>
    </source>
</reference>
<feature type="non-terminal residue" evidence="2">
    <location>
        <position position="1"/>
    </location>
</feature>
<evidence type="ECO:0000313" key="3">
    <source>
        <dbReference type="Proteomes" id="UP000663879"/>
    </source>
</evidence>
<feature type="compositionally biased region" description="Low complexity" evidence="1">
    <location>
        <begin position="20"/>
        <end position="35"/>
    </location>
</feature>
<evidence type="ECO:0000256" key="1">
    <source>
        <dbReference type="SAM" id="MobiDB-lite"/>
    </source>
</evidence>
<comment type="caution">
    <text evidence="2">The sequence shown here is derived from an EMBL/GenBank/DDBJ whole genome shotgun (WGS) entry which is preliminary data.</text>
</comment>
<accession>A0A814R8G7</accession>
<dbReference type="OrthoDB" id="10207257at2759"/>
<dbReference type="AlphaFoldDB" id="A0A814R8G7"/>
<protein>
    <submittedName>
        <fullName evidence="2">Uncharacterized protein</fullName>
    </submittedName>
</protein>
<dbReference type="Proteomes" id="UP000663879">
    <property type="component" value="Unassembled WGS sequence"/>
</dbReference>
<name>A0A814R8G7_9BILA</name>
<sequence length="66" mass="7575">MVEDQVDCLSYVNLNGLVTKQNQNKQKSSKTDSNSRFNESKRILNEIAQLVSGDSEDVFHDRMEQL</sequence>